<dbReference type="Proteomes" id="UP000321362">
    <property type="component" value="Chromosome"/>
</dbReference>
<proteinExistence type="predicted"/>
<keyword evidence="2" id="KW-1185">Reference proteome</keyword>
<gene>
    <name evidence="1" type="ORF">FSB76_10155</name>
</gene>
<dbReference type="InterPro" id="IPR025361">
    <property type="entry name" value="DUF4265"/>
</dbReference>
<sequence>MKDKVLLVYKDEENYQIESVWSTKVGNYYRIDNIPFFAKNIAPGDIVSIQDDDGQLFFDELIEASGNSVVRIIFFSENDITRVTKELEMLGCNWEGSHLNKLISIEIPKSIPYGIVKKYLEHGLKAGIFDYQEACLGFK</sequence>
<dbReference type="Pfam" id="PF14085">
    <property type="entry name" value="DUF4265"/>
    <property type="match status" value="1"/>
</dbReference>
<accession>A0A5B8W1U5</accession>
<dbReference type="OrthoDB" id="1030945at2"/>
<protein>
    <submittedName>
        <fullName evidence="1">DUF4265 domain-containing protein</fullName>
    </submittedName>
</protein>
<dbReference type="KEGG" id="mgk:FSB76_10155"/>
<dbReference type="EMBL" id="CP042437">
    <property type="protein sequence ID" value="QEC76288.1"/>
    <property type="molecule type" value="Genomic_DNA"/>
</dbReference>
<dbReference type="AlphaFoldDB" id="A0A5B8W1U5"/>
<evidence type="ECO:0000313" key="2">
    <source>
        <dbReference type="Proteomes" id="UP000321362"/>
    </source>
</evidence>
<reference evidence="1 2" key="1">
    <citation type="journal article" date="2013" name="J. Microbiol.">
        <title>Mucilaginibacter ginsenosidivorax sp. nov., with ginsenoside converting activity isolated from sediment.</title>
        <authorList>
            <person name="Kim J.K."/>
            <person name="Choi T.E."/>
            <person name="Liu Q.M."/>
            <person name="Park H.Y."/>
            <person name="Yi T.H."/>
            <person name="Yoon M.H."/>
            <person name="Kim S.C."/>
            <person name="Im W.T."/>
        </authorList>
    </citation>
    <scope>NUCLEOTIDE SEQUENCE [LARGE SCALE GENOMIC DNA]</scope>
    <source>
        <strain evidence="1 2">KHI28</strain>
    </source>
</reference>
<dbReference type="RefSeq" id="WP_147053465.1">
    <property type="nucleotide sequence ID" value="NZ_CP042437.1"/>
</dbReference>
<evidence type="ECO:0000313" key="1">
    <source>
        <dbReference type="EMBL" id="QEC76288.1"/>
    </source>
</evidence>
<name>A0A5B8W1U5_9SPHI</name>
<organism evidence="1 2">
    <name type="scientific">Mucilaginibacter ginsenosidivorax</name>
    <dbReference type="NCBI Taxonomy" id="862126"/>
    <lineage>
        <taxon>Bacteria</taxon>
        <taxon>Pseudomonadati</taxon>
        <taxon>Bacteroidota</taxon>
        <taxon>Sphingobacteriia</taxon>
        <taxon>Sphingobacteriales</taxon>
        <taxon>Sphingobacteriaceae</taxon>
        <taxon>Mucilaginibacter</taxon>
    </lineage>
</organism>